<proteinExistence type="predicted"/>
<evidence type="ECO:0000256" key="1">
    <source>
        <dbReference type="SAM" id="MobiDB-lite"/>
    </source>
</evidence>
<dbReference type="Pfam" id="PF05037">
    <property type="entry name" value="DUF669"/>
    <property type="match status" value="1"/>
</dbReference>
<accession>A0ABT7RZS8</accession>
<name>A0ABT7RZS8_9LACO</name>
<protein>
    <submittedName>
        <fullName evidence="2">DUF669 domain-containing protein</fullName>
    </submittedName>
</protein>
<dbReference type="RefSeq" id="WP_289456655.1">
    <property type="nucleotide sequence ID" value="NZ_JAUCAQ010000014.1"/>
</dbReference>
<dbReference type="EMBL" id="JAUCAQ010000014">
    <property type="protein sequence ID" value="MDM7646810.1"/>
    <property type="molecule type" value="Genomic_DNA"/>
</dbReference>
<feature type="region of interest" description="Disordered" evidence="1">
    <location>
        <begin position="191"/>
        <end position="216"/>
    </location>
</feature>
<evidence type="ECO:0000313" key="3">
    <source>
        <dbReference type="Proteomes" id="UP001242903"/>
    </source>
</evidence>
<keyword evidence="3" id="KW-1185">Reference proteome</keyword>
<comment type="caution">
    <text evidence="2">The sequence shown here is derived from an EMBL/GenBank/DDBJ whole genome shotgun (WGS) entry which is preliminary data.</text>
</comment>
<organism evidence="2 3">
    <name type="scientific">Leuconostoc falkenbergense</name>
    <dbReference type="NCBI Taxonomy" id="2766470"/>
    <lineage>
        <taxon>Bacteria</taxon>
        <taxon>Bacillati</taxon>
        <taxon>Bacillota</taxon>
        <taxon>Bacilli</taxon>
        <taxon>Lactobacillales</taxon>
        <taxon>Lactobacillaceae</taxon>
        <taxon>Leuconostoc</taxon>
    </lineage>
</organism>
<evidence type="ECO:0000313" key="2">
    <source>
        <dbReference type="EMBL" id="MDM7646810.1"/>
    </source>
</evidence>
<dbReference type="InterPro" id="IPR007731">
    <property type="entry name" value="DUF669"/>
</dbReference>
<sequence>MGFLDFDTDALAEVQQTNTRGGVPAGVYEVIIKSVQERATKSGSENTNFDFVVRNDIQQPRQNAHIFIPFWHSKLEEKETQQKTGLYISELKAGKTTFSLSDSDLKEVKKEFNLASALNNAHLNTDGKALREFNTKEEAMNSLIGKPLRIKVSARDNEYNGETTVQNSLFPNNITKTSAPQVNHTWEAGKEPVVPSGSNPFAGGTDIEISNDDLPF</sequence>
<dbReference type="Proteomes" id="UP001242903">
    <property type="component" value="Unassembled WGS sequence"/>
</dbReference>
<gene>
    <name evidence="2" type="ORF">QUE93_07250</name>
</gene>
<reference evidence="2 3" key="1">
    <citation type="submission" date="2023-06" db="EMBL/GenBank/DDBJ databases">
        <title>Draft Genome Sequences of lactic acid bacteria strains isolated from fermented milk products.</title>
        <authorList>
            <person name="Elcheninov A.G."/>
            <person name="Klyukina A."/>
            <person name="Zayulina K.S."/>
            <person name="Gavirova L.A."/>
            <person name="Shcherbakova P.A."/>
            <person name="Shestakov A.I."/>
            <person name="Kublanov I.V."/>
            <person name="Kochetkova T.V."/>
        </authorList>
    </citation>
    <scope>NUCLEOTIDE SEQUENCE [LARGE SCALE GENOMIC DNA]</scope>
    <source>
        <strain evidence="2 3">TOM.81</strain>
    </source>
</reference>